<name>M5FPB6_DACPD</name>
<dbReference type="Proteomes" id="UP000030653">
    <property type="component" value="Unassembled WGS sequence"/>
</dbReference>
<dbReference type="GeneID" id="63688755"/>
<dbReference type="HOGENOM" id="CLU_2941666_0_0_1"/>
<evidence type="ECO:0000313" key="2">
    <source>
        <dbReference type="EMBL" id="EJT98410.1"/>
    </source>
</evidence>
<dbReference type="EMBL" id="JH795873">
    <property type="protein sequence ID" value="EJT98410.1"/>
    <property type="molecule type" value="Genomic_DNA"/>
</dbReference>
<keyword evidence="3" id="KW-1185">Reference proteome</keyword>
<evidence type="ECO:0000313" key="3">
    <source>
        <dbReference type="Proteomes" id="UP000030653"/>
    </source>
</evidence>
<evidence type="ECO:0000256" key="1">
    <source>
        <dbReference type="SAM" id="MobiDB-lite"/>
    </source>
</evidence>
<proteinExistence type="predicted"/>
<sequence length="60" mass="6566">MRTIVLFELASRGDLHLVSVINLNPRPVSILLRLSSTSERSAHKANGGLMKDASSARQHL</sequence>
<feature type="region of interest" description="Disordered" evidence="1">
    <location>
        <begin position="40"/>
        <end position="60"/>
    </location>
</feature>
<organism evidence="2 3">
    <name type="scientific">Dacryopinax primogenitus (strain DJM 731)</name>
    <name type="common">Brown rot fungus</name>
    <dbReference type="NCBI Taxonomy" id="1858805"/>
    <lineage>
        <taxon>Eukaryota</taxon>
        <taxon>Fungi</taxon>
        <taxon>Dikarya</taxon>
        <taxon>Basidiomycota</taxon>
        <taxon>Agaricomycotina</taxon>
        <taxon>Dacrymycetes</taxon>
        <taxon>Dacrymycetales</taxon>
        <taxon>Dacrymycetaceae</taxon>
        <taxon>Dacryopinax</taxon>
    </lineage>
</organism>
<gene>
    <name evidence="2" type="ORF">DACRYDRAFT_24488</name>
</gene>
<dbReference type="AlphaFoldDB" id="M5FPB6"/>
<protein>
    <submittedName>
        <fullName evidence="2">Uncharacterized protein</fullName>
    </submittedName>
</protein>
<dbReference type="RefSeq" id="XP_040625308.1">
    <property type="nucleotide sequence ID" value="XM_040773693.1"/>
</dbReference>
<reference evidence="2 3" key="1">
    <citation type="journal article" date="2012" name="Science">
        <title>The Paleozoic origin of enzymatic lignin decomposition reconstructed from 31 fungal genomes.</title>
        <authorList>
            <person name="Floudas D."/>
            <person name="Binder M."/>
            <person name="Riley R."/>
            <person name="Barry K."/>
            <person name="Blanchette R.A."/>
            <person name="Henrissat B."/>
            <person name="Martinez A.T."/>
            <person name="Otillar R."/>
            <person name="Spatafora J.W."/>
            <person name="Yadav J.S."/>
            <person name="Aerts A."/>
            <person name="Benoit I."/>
            <person name="Boyd A."/>
            <person name="Carlson A."/>
            <person name="Copeland A."/>
            <person name="Coutinho P.M."/>
            <person name="de Vries R.P."/>
            <person name="Ferreira P."/>
            <person name="Findley K."/>
            <person name="Foster B."/>
            <person name="Gaskell J."/>
            <person name="Glotzer D."/>
            <person name="Gorecki P."/>
            <person name="Heitman J."/>
            <person name="Hesse C."/>
            <person name="Hori C."/>
            <person name="Igarashi K."/>
            <person name="Jurgens J.A."/>
            <person name="Kallen N."/>
            <person name="Kersten P."/>
            <person name="Kohler A."/>
            <person name="Kuees U."/>
            <person name="Kumar T.K.A."/>
            <person name="Kuo A."/>
            <person name="LaButti K."/>
            <person name="Larrondo L.F."/>
            <person name="Lindquist E."/>
            <person name="Ling A."/>
            <person name="Lombard V."/>
            <person name="Lucas S."/>
            <person name="Lundell T."/>
            <person name="Martin R."/>
            <person name="McLaughlin D.J."/>
            <person name="Morgenstern I."/>
            <person name="Morin E."/>
            <person name="Murat C."/>
            <person name="Nagy L.G."/>
            <person name="Nolan M."/>
            <person name="Ohm R.A."/>
            <person name="Patyshakuliyeva A."/>
            <person name="Rokas A."/>
            <person name="Ruiz-Duenas F.J."/>
            <person name="Sabat G."/>
            <person name="Salamov A."/>
            <person name="Samejima M."/>
            <person name="Schmutz J."/>
            <person name="Slot J.C."/>
            <person name="St John F."/>
            <person name="Stenlid J."/>
            <person name="Sun H."/>
            <person name="Sun S."/>
            <person name="Syed K."/>
            <person name="Tsang A."/>
            <person name="Wiebenga A."/>
            <person name="Young D."/>
            <person name="Pisabarro A."/>
            <person name="Eastwood D.C."/>
            <person name="Martin F."/>
            <person name="Cullen D."/>
            <person name="Grigoriev I.V."/>
            <person name="Hibbett D.S."/>
        </authorList>
    </citation>
    <scope>NUCLEOTIDE SEQUENCE [LARGE SCALE GENOMIC DNA]</scope>
    <source>
        <strain evidence="2 3">DJM-731 SS1</strain>
    </source>
</reference>
<accession>M5FPB6</accession>